<proteinExistence type="predicted"/>
<protein>
    <submittedName>
        <fullName evidence="1">Uncharacterized protein</fullName>
    </submittedName>
</protein>
<gene>
    <name evidence="1" type="ordered locus">Desti_3382</name>
</gene>
<reference evidence="2" key="1">
    <citation type="submission" date="2012-06" db="EMBL/GenBank/DDBJ databases">
        <title>Complete sequence of chromosome of Desulfomonile tiedjei DSM 6799.</title>
        <authorList>
            <person name="Lucas S."/>
            <person name="Copeland A."/>
            <person name="Lapidus A."/>
            <person name="Glavina del Rio T."/>
            <person name="Dalin E."/>
            <person name="Tice H."/>
            <person name="Bruce D."/>
            <person name="Goodwin L."/>
            <person name="Pitluck S."/>
            <person name="Peters L."/>
            <person name="Ovchinnikova G."/>
            <person name="Zeytun A."/>
            <person name="Lu M."/>
            <person name="Kyrpides N."/>
            <person name="Mavromatis K."/>
            <person name="Ivanova N."/>
            <person name="Brettin T."/>
            <person name="Detter J.C."/>
            <person name="Han C."/>
            <person name="Larimer F."/>
            <person name="Land M."/>
            <person name="Hauser L."/>
            <person name="Markowitz V."/>
            <person name="Cheng J.-F."/>
            <person name="Hugenholtz P."/>
            <person name="Woyke T."/>
            <person name="Wu D."/>
            <person name="Spring S."/>
            <person name="Schroeder M."/>
            <person name="Brambilla E."/>
            <person name="Klenk H.-P."/>
            <person name="Eisen J.A."/>
        </authorList>
    </citation>
    <scope>NUCLEOTIDE SEQUENCE [LARGE SCALE GENOMIC DNA]</scope>
    <source>
        <strain evidence="2">ATCC 49306 / DSM 6799 / DCB-1</strain>
    </source>
</reference>
<evidence type="ECO:0000313" key="2">
    <source>
        <dbReference type="Proteomes" id="UP000006055"/>
    </source>
</evidence>
<evidence type="ECO:0000313" key="1">
    <source>
        <dbReference type="EMBL" id="AFM26037.1"/>
    </source>
</evidence>
<dbReference type="Proteomes" id="UP000006055">
    <property type="component" value="Chromosome"/>
</dbReference>
<dbReference type="RefSeq" id="WP_014811171.1">
    <property type="nucleotide sequence ID" value="NC_018025.1"/>
</dbReference>
<sequence>MKIEEVEAMQELVRNMAGGFSVMVEAFQKTSELFTTMDAWLENAKASITDEQPEQEPL</sequence>
<dbReference type="EMBL" id="CP003360">
    <property type="protein sequence ID" value="AFM26037.1"/>
    <property type="molecule type" value="Genomic_DNA"/>
</dbReference>
<dbReference type="STRING" id="706587.Desti_3382"/>
<accession>I4C8Z6</accession>
<dbReference type="AlphaFoldDB" id="I4C8Z6"/>
<name>I4C8Z6_DESTA</name>
<organism evidence="1 2">
    <name type="scientific">Desulfomonile tiedjei (strain ATCC 49306 / DSM 6799 / DCB-1)</name>
    <dbReference type="NCBI Taxonomy" id="706587"/>
    <lineage>
        <taxon>Bacteria</taxon>
        <taxon>Pseudomonadati</taxon>
        <taxon>Thermodesulfobacteriota</taxon>
        <taxon>Desulfomonilia</taxon>
        <taxon>Desulfomonilales</taxon>
        <taxon>Desulfomonilaceae</taxon>
        <taxon>Desulfomonile</taxon>
    </lineage>
</organism>
<dbReference type="KEGG" id="dti:Desti_3382"/>
<keyword evidence="2" id="KW-1185">Reference proteome</keyword>
<dbReference type="HOGENOM" id="CLU_3024788_0_0_7"/>